<keyword evidence="2" id="KW-1185">Reference proteome</keyword>
<gene>
    <name evidence="1" type="ORF">V8G54_007661</name>
</gene>
<proteinExistence type="predicted"/>
<accession>A0AAQ3P224</accession>
<sequence>MTSSSSSEKGAFPTFQPLVVETSYETPMEDSRMSRTFFSGTPSFPRQISNFSLQKSLNSPQTSHLRFQIPPGVSRFLVASVVEALPSCVQALPAEKTDNAPLPCFLPSPSAGFLASPLAQLQRFQFSNTPRYFHFLHSPSF</sequence>
<dbReference type="Proteomes" id="UP001374535">
    <property type="component" value="Chromosome 2"/>
</dbReference>
<organism evidence="1 2">
    <name type="scientific">Vigna mungo</name>
    <name type="common">Black gram</name>
    <name type="synonym">Phaseolus mungo</name>
    <dbReference type="NCBI Taxonomy" id="3915"/>
    <lineage>
        <taxon>Eukaryota</taxon>
        <taxon>Viridiplantae</taxon>
        <taxon>Streptophyta</taxon>
        <taxon>Embryophyta</taxon>
        <taxon>Tracheophyta</taxon>
        <taxon>Spermatophyta</taxon>
        <taxon>Magnoliopsida</taxon>
        <taxon>eudicotyledons</taxon>
        <taxon>Gunneridae</taxon>
        <taxon>Pentapetalae</taxon>
        <taxon>rosids</taxon>
        <taxon>fabids</taxon>
        <taxon>Fabales</taxon>
        <taxon>Fabaceae</taxon>
        <taxon>Papilionoideae</taxon>
        <taxon>50 kb inversion clade</taxon>
        <taxon>NPAAA clade</taxon>
        <taxon>indigoferoid/millettioid clade</taxon>
        <taxon>Phaseoleae</taxon>
        <taxon>Vigna</taxon>
    </lineage>
</organism>
<evidence type="ECO:0000313" key="2">
    <source>
        <dbReference type="Proteomes" id="UP001374535"/>
    </source>
</evidence>
<dbReference type="EMBL" id="CP144699">
    <property type="protein sequence ID" value="WVZ20339.1"/>
    <property type="molecule type" value="Genomic_DNA"/>
</dbReference>
<reference evidence="1 2" key="1">
    <citation type="journal article" date="2023" name="Life. Sci Alliance">
        <title>Evolutionary insights into 3D genome organization and epigenetic landscape of Vigna mungo.</title>
        <authorList>
            <person name="Junaid A."/>
            <person name="Singh B."/>
            <person name="Bhatia S."/>
        </authorList>
    </citation>
    <scope>NUCLEOTIDE SEQUENCE [LARGE SCALE GENOMIC DNA]</scope>
    <source>
        <strain evidence="1">Urdbean</strain>
    </source>
</reference>
<dbReference type="AlphaFoldDB" id="A0AAQ3P224"/>
<name>A0AAQ3P224_VIGMU</name>
<evidence type="ECO:0000313" key="1">
    <source>
        <dbReference type="EMBL" id="WVZ20339.1"/>
    </source>
</evidence>
<protein>
    <submittedName>
        <fullName evidence="1">Uncharacterized protein</fullName>
    </submittedName>
</protein>